<sequence length="41" mass="4768">MKQKKLFTNSGIVKEDMTVLAEMLLRYLRNMDEILPVIADV</sequence>
<dbReference type="EMBL" id="HACA01032192">
    <property type="protein sequence ID" value="CDW49553.1"/>
    <property type="molecule type" value="Transcribed_RNA"/>
</dbReference>
<dbReference type="AlphaFoldDB" id="A0A0K2VGH9"/>
<protein>
    <submittedName>
        <fullName evidence="1">General transcription factor III repeat domaincontaining protein 2Alike [Acyrthosiphon pisum]</fullName>
    </submittedName>
</protein>
<proteinExistence type="predicted"/>
<organism evidence="1">
    <name type="scientific">Lepeophtheirus salmonis</name>
    <name type="common">Salmon louse</name>
    <name type="synonym">Caligus salmonis</name>
    <dbReference type="NCBI Taxonomy" id="72036"/>
    <lineage>
        <taxon>Eukaryota</taxon>
        <taxon>Metazoa</taxon>
        <taxon>Ecdysozoa</taxon>
        <taxon>Arthropoda</taxon>
        <taxon>Crustacea</taxon>
        <taxon>Multicrustacea</taxon>
        <taxon>Hexanauplia</taxon>
        <taxon>Copepoda</taxon>
        <taxon>Siphonostomatoida</taxon>
        <taxon>Caligidae</taxon>
        <taxon>Lepeophtheirus</taxon>
    </lineage>
</organism>
<reference evidence="1" key="1">
    <citation type="submission" date="2014-05" db="EMBL/GenBank/DDBJ databases">
        <authorList>
            <person name="Chronopoulou M."/>
        </authorList>
    </citation>
    <scope>NUCLEOTIDE SEQUENCE</scope>
    <source>
        <tissue evidence="1">Whole organism</tissue>
    </source>
</reference>
<evidence type="ECO:0000313" key="1">
    <source>
        <dbReference type="EMBL" id="CDW49553.1"/>
    </source>
</evidence>
<accession>A0A0K2VGH9</accession>
<name>A0A0K2VGH9_LEPSM</name>